<name>A0ABT1EET3_9FIRM</name>
<reference evidence="1 2" key="1">
    <citation type="journal article" date="2022" name="Genome Biol. Evol.">
        <title>Host diet, physiology and behaviors set the stage for Lachnospiraceae cladogenesis.</title>
        <authorList>
            <person name="Vera-Ponce De Leon A."/>
            <person name="Schneider M."/>
            <person name="Jahnes B.C."/>
            <person name="Sadowski V."/>
            <person name="Camuy-Velez L.A."/>
            <person name="Duan J."/>
            <person name="Sabree Z.L."/>
        </authorList>
    </citation>
    <scope>NUCLEOTIDE SEQUENCE [LARGE SCALE GENOMIC DNA]</scope>
    <source>
        <strain evidence="1 2">PAL227</strain>
    </source>
</reference>
<dbReference type="EMBL" id="JAMZFV010000002">
    <property type="protein sequence ID" value="MCP1109153.1"/>
    <property type="molecule type" value="Genomic_DNA"/>
</dbReference>
<protein>
    <recommendedName>
        <fullName evidence="3">DUF2383 domain-containing protein</fullName>
    </recommendedName>
</protein>
<sequence length="131" mass="15138">MNKLKEAIQALSEQFRKISKIEEEIMEAVAANKLSQVEQGIIREQSAVMKLRGLERIKDQALDECGYEGFSFTQILEKMDVSSRKEFIPIFEELSTEIQIFSRIHEDTGTLLQVKLRHLNNMTTNQINHKA</sequence>
<evidence type="ECO:0000313" key="2">
    <source>
        <dbReference type="Proteomes" id="UP001523565"/>
    </source>
</evidence>
<evidence type="ECO:0000313" key="1">
    <source>
        <dbReference type="EMBL" id="MCP1109153.1"/>
    </source>
</evidence>
<evidence type="ECO:0008006" key="3">
    <source>
        <dbReference type="Google" id="ProtNLM"/>
    </source>
</evidence>
<comment type="caution">
    <text evidence="1">The sequence shown here is derived from an EMBL/GenBank/DDBJ whole genome shotgun (WGS) entry which is preliminary data.</text>
</comment>
<gene>
    <name evidence="1" type="ORF">NK118_02700</name>
</gene>
<dbReference type="Proteomes" id="UP001523565">
    <property type="component" value="Unassembled WGS sequence"/>
</dbReference>
<accession>A0ABT1EET3</accession>
<proteinExistence type="predicted"/>
<organism evidence="1 2">
    <name type="scientific">Ohessyouella blattaphilus</name>
    <dbReference type="NCBI Taxonomy" id="2949333"/>
    <lineage>
        <taxon>Bacteria</taxon>
        <taxon>Bacillati</taxon>
        <taxon>Bacillota</taxon>
        <taxon>Clostridia</taxon>
        <taxon>Lachnospirales</taxon>
        <taxon>Lachnospiraceae</taxon>
        <taxon>Ohessyouella</taxon>
    </lineage>
</organism>
<dbReference type="RefSeq" id="WP_262068059.1">
    <property type="nucleotide sequence ID" value="NZ_JAMXOC010000002.1"/>
</dbReference>
<keyword evidence="2" id="KW-1185">Reference proteome</keyword>